<dbReference type="AlphaFoldDB" id="A0AAV1IBR2"/>
<dbReference type="EMBL" id="CAUYUE010000010">
    <property type="protein sequence ID" value="CAK0784547.1"/>
    <property type="molecule type" value="Genomic_DNA"/>
</dbReference>
<keyword evidence="6" id="KW-1185">Reference proteome</keyword>
<sequence>MGGMASLVAVVPVGIAFLAALILAPWDKTIIVEPFVWDHTPTPSTADVNKPEFSRRTVYFPSHGLQLEGWLYMPKHLDDRPPIIVGAHGIAGQKDMGLEPFAEFFATKGMAVLLFDYRNFGGSEGEPRNWVSPNRHLQDWAAALDYIRSSLGADVDITRIGLWGTSLAGGHALVTAAKEGTNVTAVVSQVPHLSGLEATKASIKNRGLLGAIRIFLAGLHDRARAAVNLPAAYLRVAGTPGSNSFMELEQEELNTYFLKHPSKYAGGWQNRVLARLANEMSRYNPIHYVPSIKAPVLMVATTQDTLCALHVARRAAALNPLVTLVEKDAGHFDVYTGEMFQEVAQEQGKFFVEKFEAPVPVVEATEAMPLL</sequence>
<dbReference type="InterPro" id="IPR029058">
    <property type="entry name" value="AB_hydrolase_fold"/>
</dbReference>
<accession>A0AAV1IBR2</accession>
<keyword evidence="3" id="KW-1133">Transmembrane helix</keyword>
<feature type="domain" description="AB hydrolase-1" evidence="4">
    <location>
        <begin position="82"/>
        <end position="337"/>
    </location>
</feature>
<dbReference type="InterPro" id="IPR000073">
    <property type="entry name" value="AB_hydrolase_1"/>
</dbReference>
<evidence type="ECO:0000256" key="2">
    <source>
        <dbReference type="ARBA" id="ARBA00038115"/>
    </source>
</evidence>
<keyword evidence="1" id="KW-0378">Hydrolase</keyword>
<dbReference type="Gene3D" id="3.40.50.1820">
    <property type="entry name" value="alpha/beta hydrolase"/>
    <property type="match status" value="1"/>
</dbReference>
<comment type="caution">
    <text evidence="5">The sequence shown here is derived from an EMBL/GenBank/DDBJ whole genome shotgun (WGS) entry which is preliminary data.</text>
</comment>
<dbReference type="GO" id="GO:0016788">
    <property type="term" value="F:hydrolase activity, acting on ester bonds"/>
    <property type="evidence" value="ECO:0007669"/>
    <property type="project" value="UniProtKB-ARBA"/>
</dbReference>
<evidence type="ECO:0000256" key="1">
    <source>
        <dbReference type="ARBA" id="ARBA00022801"/>
    </source>
</evidence>
<dbReference type="PANTHER" id="PTHR22946">
    <property type="entry name" value="DIENELACTONE HYDROLASE DOMAIN-CONTAINING PROTEIN-RELATED"/>
    <property type="match status" value="1"/>
</dbReference>
<reference evidence="5 6" key="1">
    <citation type="submission" date="2023-10" db="EMBL/GenBank/DDBJ databases">
        <authorList>
            <person name="Maclean D."/>
            <person name="Macfadyen A."/>
        </authorList>
    </citation>
    <scope>NUCLEOTIDE SEQUENCE [LARGE SCALE GENOMIC DNA]</scope>
</reference>
<dbReference type="PANTHER" id="PTHR22946:SF9">
    <property type="entry name" value="POLYKETIDE TRANSFERASE AF380"/>
    <property type="match status" value="1"/>
</dbReference>
<dbReference type="Proteomes" id="UP001314263">
    <property type="component" value="Unassembled WGS sequence"/>
</dbReference>
<gene>
    <name evidence="5" type="ORF">CVIRNUC_007751</name>
</gene>
<comment type="similarity">
    <text evidence="2">Belongs to the AB hydrolase superfamily. FUS2 hydrolase family.</text>
</comment>
<organism evidence="5 6">
    <name type="scientific">Coccomyxa viridis</name>
    <dbReference type="NCBI Taxonomy" id="1274662"/>
    <lineage>
        <taxon>Eukaryota</taxon>
        <taxon>Viridiplantae</taxon>
        <taxon>Chlorophyta</taxon>
        <taxon>core chlorophytes</taxon>
        <taxon>Trebouxiophyceae</taxon>
        <taxon>Trebouxiophyceae incertae sedis</taxon>
        <taxon>Coccomyxaceae</taxon>
        <taxon>Coccomyxa</taxon>
    </lineage>
</organism>
<keyword evidence="3" id="KW-0472">Membrane</keyword>
<name>A0AAV1IBR2_9CHLO</name>
<dbReference type="Pfam" id="PF00561">
    <property type="entry name" value="Abhydrolase_1"/>
    <property type="match status" value="1"/>
</dbReference>
<dbReference type="SUPFAM" id="SSF53474">
    <property type="entry name" value="alpha/beta-Hydrolases"/>
    <property type="match status" value="1"/>
</dbReference>
<evidence type="ECO:0000313" key="5">
    <source>
        <dbReference type="EMBL" id="CAK0784547.1"/>
    </source>
</evidence>
<feature type="transmembrane region" description="Helical" evidence="3">
    <location>
        <begin position="7"/>
        <end position="26"/>
    </location>
</feature>
<proteinExistence type="inferred from homology"/>
<dbReference type="InterPro" id="IPR050261">
    <property type="entry name" value="FrsA_esterase"/>
</dbReference>
<protein>
    <recommendedName>
        <fullName evidence="4">AB hydrolase-1 domain-containing protein</fullName>
    </recommendedName>
</protein>
<keyword evidence="3" id="KW-0812">Transmembrane</keyword>
<evidence type="ECO:0000259" key="4">
    <source>
        <dbReference type="Pfam" id="PF00561"/>
    </source>
</evidence>
<dbReference type="Gene3D" id="1.10.10.800">
    <property type="match status" value="1"/>
</dbReference>
<evidence type="ECO:0000313" key="6">
    <source>
        <dbReference type="Proteomes" id="UP001314263"/>
    </source>
</evidence>
<evidence type="ECO:0000256" key="3">
    <source>
        <dbReference type="SAM" id="Phobius"/>
    </source>
</evidence>